<dbReference type="OrthoDB" id="9802248at2"/>
<dbReference type="PANTHER" id="PTHR46233">
    <property type="entry name" value="HYDROXYACYLGLUTATHIONE HYDROLASE GLOC"/>
    <property type="match status" value="1"/>
</dbReference>
<dbReference type="PANTHER" id="PTHR46233:SF3">
    <property type="entry name" value="HYDROXYACYLGLUTATHIONE HYDROLASE GLOC"/>
    <property type="match status" value="1"/>
</dbReference>
<dbReference type="SUPFAM" id="SSF56281">
    <property type="entry name" value="Metallo-hydrolase/oxidoreductase"/>
    <property type="match status" value="1"/>
</dbReference>
<keyword evidence="7" id="KW-1185">Reference proteome</keyword>
<dbReference type="EMBL" id="CP001102">
    <property type="protein sequence ID" value="ACE06028.1"/>
    <property type="molecule type" value="Genomic_DNA"/>
</dbReference>
<dbReference type="GO" id="GO:0046872">
    <property type="term" value="F:metal ion binding"/>
    <property type="evidence" value="ECO:0007669"/>
    <property type="project" value="UniProtKB-KW"/>
</dbReference>
<dbReference type="Proteomes" id="UP000001227">
    <property type="component" value="Chromosome"/>
</dbReference>
<protein>
    <recommendedName>
        <fullName evidence="5">Metallo-beta-lactamase domain-containing protein</fullName>
    </recommendedName>
</protein>
<reference evidence="6 7" key="1">
    <citation type="journal article" date="2010" name="J. Bacteriol.">
        <title>The genome of the amoeba symbiont 'Candidatus Amoebophilus asiaticus' reveals common mechanisms for host cell interaction among amoeba-associated bacteria.</title>
        <authorList>
            <person name="Schmitz-Esser S."/>
            <person name="Tischler P."/>
            <person name="Arnold R."/>
            <person name="Montanaro J."/>
            <person name="Wagner M."/>
            <person name="Rattei T."/>
            <person name="Horn M."/>
        </authorList>
    </citation>
    <scope>NUCLEOTIDE SEQUENCE [LARGE SCALE GENOMIC DNA]</scope>
    <source>
        <strain evidence="6 7">5a2</strain>
    </source>
</reference>
<dbReference type="KEGG" id="aas:Aasi_0630"/>
<dbReference type="eggNOG" id="COG0491">
    <property type="taxonomic scope" value="Bacteria"/>
</dbReference>
<dbReference type="GO" id="GO:0016787">
    <property type="term" value="F:hydrolase activity"/>
    <property type="evidence" value="ECO:0007669"/>
    <property type="project" value="UniProtKB-KW"/>
</dbReference>
<evidence type="ECO:0000313" key="6">
    <source>
        <dbReference type="EMBL" id="ACE06028.1"/>
    </source>
</evidence>
<evidence type="ECO:0000256" key="3">
    <source>
        <dbReference type="ARBA" id="ARBA00022801"/>
    </source>
</evidence>
<gene>
    <name evidence="6" type="ordered locus">Aasi_0630</name>
</gene>
<keyword evidence="4" id="KW-0862">Zinc</keyword>
<dbReference type="Gene3D" id="3.60.15.10">
    <property type="entry name" value="Ribonuclease Z/Hydroxyacylglutathione hydrolase-like"/>
    <property type="match status" value="1"/>
</dbReference>
<dbReference type="InterPro" id="IPR001279">
    <property type="entry name" value="Metallo-B-lactamas"/>
</dbReference>
<dbReference type="AlphaFoldDB" id="B3ES26"/>
<evidence type="ECO:0000256" key="4">
    <source>
        <dbReference type="ARBA" id="ARBA00022833"/>
    </source>
</evidence>
<dbReference type="CDD" id="cd06262">
    <property type="entry name" value="metallo-hydrolase-like_MBL-fold"/>
    <property type="match status" value="1"/>
</dbReference>
<evidence type="ECO:0000313" key="7">
    <source>
        <dbReference type="Proteomes" id="UP000001227"/>
    </source>
</evidence>
<feature type="domain" description="Metallo-beta-lactamase" evidence="5">
    <location>
        <begin position="13"/>
        <end position="196"/>
    </location>
</feature>
<name>B3ES26_AMOA5</name>
<dbReference type="HOGENOM" id="CLU_030571_5_3_10"/>
<proteinExistence type="predicted"/>
<evidence type="ECO:0000256" key="1">
    <source>
        <dbReference type="ARBA" id="ARBA00001947"/>
    </source>
</evidence>
<keyword evidence="3" id="KW-0378">Hydrolase</keyword>
<dbReference type="Pfam" id="PF00753">
    <property type="entry name" value="Lactamase_B"/>
    <property type="match status" value="1"/>
</dbReference>
<organism evidence="6 7">
    <name type="scientific">Amoebophilus asiaticus (strain 5a2)</name>
    <dbReference type="NCBI Taxonomy" id="452471"/>
    <lineage>
        <taxon>Bacteria</taxon>
        <taxon>Pseudomonadati</taxon>
        <taxon>Bacteroidota</taxon>
        <taxon>Cytophagia</taxon>
        <taxon>Cytophagales</taxon>
        <taxon>Amoebophilaceae</taxon>
        <taxon>Candidatus Amoebophilus</taxon>
    </lineage>
</organism>
<dbReference type="SMART" id="SM00849">
    <property type="entry name" value="Lactamase_B"/>
    <property type="match status" value="1"/>
</dbReference>
<evidence type="ECO:0000256" key="2">
    <source>
        <dbReference type="ARBA" id="ARBA00022723"/>
    </source>
</evidence>
<dbReference type="InterPro" id="IPR051453">
    <property type="entry name" value="MBL_Glyoxalase_II"/>
</dbReference>
<accession>B3ES26</accession>
<dbReference type="InterPro" id="IPR036866">
    <property type="entry name" value="RibonucZ/Hydroxyglut_hydro"/>
</dbReference>
<dbReference type="RefSeq" id="WP_012472795.1">
    <property type="nucleotide sequence ID" value="NC_010830.1"/>
</dbReference>
<evidence type="ECO:0000259" key="5">
    <source>
        <dbReference type="SMART" id="SM00849"/>
    </source>
</evidence>
<keyword evidence="2" id="KW-0479">Metal-binding</keyword>
<comment type="cofactor">
    <cofactor evidence="1">
        <name>Zn(2+)</name>
        <dbReference type="ChEBI" id="CHEBI:29105"/>
    </cofactor>
</comment>
<sequence>MLTVKRFTFNPLAEHTYVVYDPLDRRCAVIDPGCLEPHEQKRLSDFIQNEQLQVEHLINTHCHIDHIVGNAYIKRTYSVKLAIHPADLSLLSIAADHAPRYGIHGYEPTQADIFLTAGDIIQIGNNQLKVLHVPGHSPGHIALYSEKDQFCLVGDVLFKNFIGRTDLPGGDYVTLIQTIHEQLFALQDEVIVYSGHGPNTTIGTEKTNNPFVHL</sequence>
<dbReference type="STRING" id="452471.Aasi_0630"/>